<protein>
    <submittedName>
        <fullName evidence="1">HmuY family protein</fullName>
    </submittedName>
</protein>
<proteinExistence type="predicted"/>
<reference evidence="1" key="1">
    <citation type="submission" date="2022-10" db="EMBL/GenBank/DDBJ databases">
        <title>Chitinophaga sp. nov., isolated from soil.</title>
        <authorList>
            <person name="Jeon C.O."/>
        </authorList>
    </citation>
    <scope>NUCLEOTIDE SEQUENCE</scope>
    <source>
        <strain evidence="1">R8</strain>
    </source>
</reference>
<organism evidence="1 2">
    <name type="scientific">Chitinophaga horti</name>
    <dbReference type="NCBI Taxonomy" id="2920382"/>
    <lineage>
        <taxon>Bacteria</taxon>
        <taxon>Pseudomonadati</taxon>
        <taxon>Bacteroidota</taxon>
        <taxon>Chitinophagia</taxon>
        <taxon>Chitinophagales</taxon>
        <taxon>Chitinophagaceae</taxon>
        <taxon>Chitinophaga</taxon>
    </lineage>
</organism>
<accession>A0ABY6J4I5</accession>
<dbReference type="Proteomes" id="UP001162741">
    <property type="component" value="Chromosome"/>
</dbReference>
<dbReference type="PROSITE" id="PS51257">
    <property type="entry name" value="PROKAR_LIPOPROTEIN"/>
    <property type="match status" value="1"/>
</dbReference>
<evidence type="ECO:0000313" key="1">
    <source>
        <dbReference type="EMBL" id="UYQ93099.1"/>
    </source>
</evidence>
<sequence>MRINYKQALVAASAAVLTLVACGKDDEKPNIPAVAVSITDLAADTAAASGAGAKAPRYFTLDSQLLSKADTGKWDISFTGTYNGDVAAQNGKIALVDSAFDALTTVPHDTAFKYTKVGINGFGGAVGWYNYNMTSHVLTAQPNRTLVFKNRAGRYVKLQMVSLYKGNPEAPTRATPAPYLTFKYYVQVNGGKNLTTLK</sequence>
<keyword evidence="2" id="KW-1185">Reference proteome</keyword>
<gene>
    <name evidence="1" type="ORF">MKQ68_23745</name>
</gene>
<dbReference type="RefSeq" id="WP_244836799.1">
    <property type="nucleotide sequence ID" value="NZ_CP107006.1"/>
</dbReference>
<name>A0ABY6J4I5_9BACT</name>
<evidence type="ECO:0000313" key="2">
    <source>
        <dbReference type="Proteomes" id="UP001162741"/>
    </source>
</evidence>
<dbReference type="InterPro" id="IPR025921">
    <property type="entry name" value="HmuY"/>
</dbReference>
<dbReference type="EMBL" id="CP107006">
    <property type="protein sequence ID" value="UYQ93099.1"/>
    <property type="molecule type" value="Genomic_DNA"/>
</dbReference>
<dbReference type="CDD" id="cd12105">
    <property type="entry name" value="HmuY"/>
    <property type="match status" value="1"/>
</dbReference>